<dbReference type="Pfam" id="PF03235">
    <property type="entry name" value="GmrSD_N"/>
    <property type="match status" value="1"/>
</dbReference>
<sequence>MKISTLLDQIEIGQIALPEFQRGYVWNRDQVRGLVRSLYKRYPVGSLLAWITDSSEAQGRGTSALASGQQVKMLLDGQQRMTSLYGIIKGEPPAFFDGDANAFKGLYFHAETEEFSFYMASKMQGNPLWVDVTRLMKEGVDTILEEILESTQDFKRSTHCGNRLNRLRDIREIDVHIEDVSGPEMTLDVVVDIFNRVNSGGRKLSKGDLALARICSVEPDARSRMRKALDDWNEAGFGFSLDWLLRSVTTIATGDARFSALHDLDAATFNSALQRAINHINTILDLIGARLGLDHQQVLTGHFAFPILARFLDDAGGAARDHDTQNKILFWYVQTAIWGRYSGSTESVLSRDLNILMEAGPGAGLDALIRELQLWRGNLRIRPEHFTGWSRGNRFYSILYMLTRVGEAQDWGSGLPLKKGLLGKNTSLEVHHIFPRDFLKKNGHDDKKAINALGNFCFLTKNSNLQISNRPPQEYFSEVETQHPGALASQWIPQDAELRKPENYMEFLRQRQALLAEASNRFLDTLYDLPSDEEAPEYQAVEQGESAPGGIADEQEEKLLDEVNAWITERGLPAGDKEFELRDPDTGELKAFLDLAWPEGLQEGLSDPVALILNEEMDVFKLATNAGFQVFDDAESFRVHTARKVLGDLHYGLPDWAQQVEEAAIPVVNHILKSELPAPECGAEIQMDTGEVAGEFEFVWDDQRVAVWVSAERASQRAMLAAQGWRLFSLEEVVELPKLLEVALESIGSKGANK</sequence>
<dbReference type="AlphaFoldDB" id="A0A1M2UYE8"/>
<dbReference type="OrthoDB" id="8094406at2"/>
<dbReference type="PANTHER" id="PTHR37292:SF2">
    <property type="entry name" value="DUF262 DOMAIN-CONTAINING PROTEIN"/>
    <property type="match status" value="1"/>
</dbReference>
<evidence type="ECO:0000313" key="3">
    <source>
        <dbReference type="Proteomes" id="UP000183986"/>
    </source>
</evidence>
<feature type="domain" description="GmrSD restriction endonucleases N-terminal" evidence="1">
    <location>
        <begin position="3"/>
        <end position="214"/>
    </location>
</feature>
<proteinExistence type="predicted"/>
<protein>
    <recommendedName>
        <fullName evidence="1">GmrSD restriction endonucleases N-terminal domain-containing protein</fullName>
    </recommendedName>
</protein>
<reference evidence="2" key="1">
    <citation type="submission" date="2016-11" db="EMBL/GenBank/DDBJ databases">
        <title>Draft Genome Sequence of Marinobacter hydrocarbonoclasticus strain STW2, a polyaromatic aromatic hydrocarbon degrading and denitrifying bacterium from rhizosphere of Seagrass Enhalus acodoides.</title>
        <authorList>
            <person name="Ling J."/>
            <person name="Dong J."/>
        </authorList>
    </citation>
    <scope>NUCLEOTIDE SEQUENCE [LARGE SCALE GENOMIC DNA]</scope>
    <source>
        <strain evidence="2">STW2</strain>
    </source>
</reference>
<comment type="caution">
    <text evidence="2">The sequence shown here is derived from an EMBL/GenBank/DDBJ whole genome shotgun (WGS) entry which is preliminary data.</text>
</comment>
<gene>
    <name evidence="2" type="ORF">BEE62_09875</name>
</gene>
<accession>A0A1M2UYE8</accession>
<dbReference type="EMBL" id="MPKY01000001">
    <property type="protein sequence ID" value="OJT00356.1"/>
    <property type="molecule type" value="Genomic_DNA"/>
</dbReference>
<dbReference type="RefSeq" id="WP_072677246.1">
    <property type="nucleotide sequence ID" value="NZ_MPKY01000001.1"/>
</dbReference>
<dbReference type="Proteomes" id="UP000183986">
    <property type="component" value="Unassembled WGS sequence"/>
</dbReference>
<evidence type="ECO:0000259" key="1">
    <source>
        <dbReference type="Pfam" id="PF03235"/>
    </source>
</evidence>
<dbReference type="InterPro" id="IPR004919">
    <property type="entry name" value="GmrSD_N"/>
</dbReference>
<keyword evidence="3" id="KW-1185">Reference proteome</keyword>
<evidence type="ECO:0000313" key="2">
    <source>
        <dbReference type="EMBL" id="OJT00356.1"/>
    </source>
</evidence>
<name>A0A1M2UYE8_MARNT</name>
<organism evidence="2 3">
    <name type="scientific">Marinobacter nauticus</name>
    <name type="common">Marinobacter hydrocarbonoclasticus</name>
    <name type="synonym">Marinobacter aquaeolei</name>
    <dbReference type="NCBI Taxonomy" id="2743"/>
    <lineage>
        <taxon>Bacteria</taxon>
        <taxon>Pseudomonadati</taxon>
        <taxon>Pseudomonadota</taxon>
        <taxon>Gammaproteobacteria</taxon>
        <taxon>Pseudomonadales</taxon>
        <taxon>Marinobacteraceae</taxon>
        <taxon>Marinobacter</taxon>
    </lineage>
</organism>
<dbReference type="PANTHER" id="PTHR37292">
    <property type="entry name" value="VNG6097C"/>
    <property type="match status" value="1"/>
</dbReference>